<keyword evidence="2" id="KW-1185">Reference proteome</keyword>
<comment type="caution">
    <text evidence="1">The sequence shown here is derived from an EMBL/GenBank/DDBJ whole genome shotgun (WGS) entry which is preliminary data.</text>
</comment>
<reference evidence="1 2" key="1">
    <citation type="submission" date="2024-01" db="EMBL/GenBank/DDBJ databases">
        <title>The complete chloroplast genome sequence of Lithospermum erythrorhizon: insights into the phylogenetic relationship among Boraginaceae species and the maternal lineages of purple gromwells.</title>
        <authorList>
            <person name="Okada T."/>
            <person name="Watanabe K."/>
        </authorList>
    </citation>
    <scope>NUCLEOTIDE SEQUENCE [LARGE SCALE GENOMIC DNA]</scope>
</reference>
<dbReference type="PANTHER" id="PTHR45786">
    <property type="entry name" value="DNA BINDING PROTEIN-LIKE"/>
    <property type="match status" value="1"/>
</dbReference>
<protein>
    <submittedName>
        <fullName evidence="1">Uncharacterized protein</fullName>
    </submittedName>
</protein>
<dbReference type="PANTHER" id="PTHR45786:SF74">
    <property type="entry name" value="ATP-DEPENDENT DNA HELICASE"/>
    <property type="match status" value="1"/>
</dbReference>
<name>A0AAV3PBM6_LITER</name>
<accession>A0AAV3PBM6</accession>
<sequence>MSEKSSANMDMEMNTDHAELDPGLDQRTYNKPTSTEVAGIWIENEAGDYNNSDLSDIRVYTKSGRSHRVYYYYECYDPLHYVLMFPNGEPGWNCNIVRVGCSVPQKRTFQHDDPNYNCFEELLAQEQQGT</sequence>
<evidence type="ECO:0000313" key="1">
    <source>
        <dbReference type="EMBL" id="GAA0147543.1"/>
    </source>
</evidence>
<dbReference type="EMBL" id="BAABME010001096">
    <property type="protein sequence ID" value="GAA0147543.1"/>
    <property type="molecule type" value="Genomic_DNA"/>
</dbReference>
<organism evidence="1 2">
    <name type="scientific">Lithospermum erythrorhizon</name>
    <name type="common">Purple gromwell</name>
    <name type="synonym">Lithospermum officinale var. erythrorhizon</name>
    <dbReference type="NCBI Taxonomy" id="34254"/>
    <lineage>
        <taxon>Eukaryota</taxon>
        <taxon>Viridiplantae</taxon>
        <taxon>Streptophyta</taxon>
        <taxon>Embryophyta</taxon>
        <taxon>Tracheophyta</taxon>
        <taxon>Spermatophyta</taxon>
        <taxon>Magnoliopsida</taxon>
        <taxon>eudicotyledons</taxon>
        <taxon>Gunneridae</taxon>
        <taxon>Pentapetalae</taxon>
        <taxon>asterids</taxon>
        <taxon>lamiids</taxon>
        <taxon>Boraginales</taxon>
        <taxon>Boraginaceae</taxon>
        <taxon>Boraginoideae</taxon>
        <taxon>Lithospermeae</taxon>
        <taxon>Lithospermum</taxon>
    </lineage>
</organism>
<dbReference type="Proteomes" id="UP001454036">
    <property type="component" value="Unassembled WGS sequence"/>
</dbReference>
<dbReference type="AlphaFoldDB" id="A0AAV3PBM6"/>
<evidence type="ECO:0000313" key="2">
    <source>
        <dbReference type="Proteomes" id="UP001454036"/>
    </source>
</evidence>
<gene>
    <name evidence="1" type="ORF">LIER_07216</name>
</gene>
<proteinExistence type="predicted"/>